<reference evidence="1 2" key="1">
    <citation type="journal article" date="2021" name="Hortic Res">
        <title>High-quality reference genome and annotation aids understanding of berry development for evergreen blueberry (Vaccinium darrowii).</title>
        <authorList>
            <person name="Yu J."/>
            <person name="Hulse-Kemp A.M."/>
            <person name="Babiker E."/>
            <person name="Staton M."/>
        </authorList>
    </citation>
    <scope>NUCLEOTIDE SEQUENCE [LARGE SCALE GENOMIC DNA]</scope>
    <source>
        <strain evidence="2">cv. NJ 8807/NJ 8810</strain>
        <tissue evidence="1">Young leaf</tissue>
    </source>
</reference>
<comment type="caution">
    <text evidence="1">The sequence shown here is derived from an EMBL/GenBank/DDBJ whole genome shotgun (WGS) entry which is preliminary data.</text>
</comment>
<evidence type="ECO:0000313" key="1">
    <source>
        <dbReference type="EMBL" id="KAH7846024.1"/>
    </source>
</evidence>
<organism evidence="1 2">
    <name type="scientific">Vaccinium darrowii</name>
    <dbReference type="NCBI Taxonomy" id="229202"/>
    <lineage>
        <taxon>Eukaryota</taxon>
        <taxon>Viridiplantae</taxon>
        <taxon>Streptophyta</taxon>
        <taxon>Embryophyta</taxon>
        <taxon>Tracheophyta</taxon>
        <taxon>Spermatophyta</taxon>
        <taxon>Magnoliopsida</taxon>
        <taxon>eudicotyledons</taxon>
        <taxon>Gunneridae</taxon>
        <taxon>Pentapetalae</taxon>
        <taxon>asterids</taxon>
        <taxon>Ericales</taxon>
        <taxon>Ericaceae</taxon>
        <taxon>Vaccinioideae</taxon>
        <taxon>Vaccinieae</taxon>
        <taxon>Vaccinium</taxon>
    </lineage>
</organism>
<name>A0ACB7XXK7_9ERIC</name>
<dbReference type="Proteomes" id="UP000828048">
    <property type="component" value="Chromosome 5"/>
</dbReference>
<evidence type="ECO:0000313" key="2">
    <source>
        <dbReference type="Proteomes" id="UP000828048"/>
    </source>
</evidence>
<dbReference type="EMBL" id="CM037155">
    <property type="protein sequence ID" value="KAH7846024.1"/>
    <property type="molecule type" value="Genomic_DNA"/>
</dbReference>
<proteinExistence type="predicted"/>
<gene>
    <name evidence="1" type="ORF">Vadar_008856</name>
</gene>
<sequence length="108" mass="12781">MEMSAVLYTNWVFPEQGLPTDFIKRGMAVEDDDAPQGLQLLIKDYPYAVDGLKTWSWVHDYYHFYYKDDKSVQADSELQFRWKELRERGHDDKKDDNPGGLECKLERS</sequence>
<accession>A0ACB7XXK7</accession>
<protein>
    <submittedName>
        <fullName evidence="1">Uncharacterized protein</fullName>
    </submittedName>
</protein>
<keyword evidence="2" id="KW-1185">Reference proteome</keyword>